<feature type="compositionally biased region" description="Basic residues" evidence="1">
    <location>
        <begin position="89"/>
        <end position="117"/>
    </location>
</feature>
<feature type="region of interest" description="Disordered" evidence="1">
    <location>
        <begin position="81"/>
        <end position="134"/>
    </location>
</feature>
<dbReference type="EMBL" id="HBFW01009047">
    <property type="protein sequence ID" value="CAD8934839.1"/>
    <property type="molecule type" value="Transcribed_RNA"/>
</dbReference>
<protein>
    <submittedName>
        <fullName evidence="2">Uncharacterized protein</fullName>
    </submittedName>
</protein>
<gene>
    <name evidence="2" type="ORF">CTEN0397_LOCUS5872</name>
</gene>
<feature type="compositionally biased region" description="Polar residues" evidence="1">
    <location>
        <begin position="124"/>
        <end position="134"/>
    </location>
</feature>
<sequence>MHDNEVLEYQLHQYRKLLDSLLDDLDDLVVESEGLAKTNKKLRKQVTVNHKMELQIGEFKGEAEQLDVEICEMQCATEVNESRMEEMIRRRKPSRKNRRKSKKSSSYQHQHHHHGGHPRAYFPTATTGGITPYP</sequence>
<accession>A0A7S1D356</accession>
<evidence type="ECO:0000313" key="2">
    <source>
        <dbReference type="EMBL" id="CAD8934839.1"/>
    </source>
</evidence>
<reference evidence="2" key="1">
    <citation type="submission" date="2021-01" db="EMBL/GenBank/DDBJ databases">
        <authorList>
            <person name="Corre E."/>
            <person name="Pelletier E."/>
            <person name="Niang G."/>
            <person name="Scheremetjew M."/>
            <person name="Finn R."/>
            <person name="Kale V."/>
            <person name="Holt S."/>
            <person name="Cochrane G."/>
            <person name="Meng A."/>
            <person name="Brown T."/>
            <person name="Cohen L."/>
        </authorList>
    </citation>
    <scope>NUCLEOTIDE SEQUENCE</scope>
    <source>
        <strain evidence="2">ECT3854</strain>
    </source>
</reference>
<name>A0A7S1D356_CYCTE</name>
<organism evidence="2">
    <name type="scientific">Cyclophora tenuis</name>
    <name type="common">Marine diatom</name>
    <dbReference type="NCBI Taxonomy" id="216820"/>
    <lineage>
        <taxon>Eukaryota</taxon>
        <taxon>Sar</taxon>
        <taxon>Stramenopiles</taxon>
        <taxon>Ochrophyta</taxon>
        <taxon>Bacillariophyta</taxon>
        <taxon>Fragilariophyceae</taxon>
        <taxon>Fragilariophycidae</taxon>
        <taxon>Cyclophorales</taxon>
        <taxon>Cyclophoraceae</taxon>
        <taxon>Cyclophora</taxon>
    </lineage>
</organism>
<proteinExistence type="predicted"/>
<evidence type="ECO:0000256" key="1">
    <source>
        <dbReference type="SAM" id="MobiDB-lite"/>
    </source>
</evidence>
<dbReference type="AlphaFoldDB" id="A0A7S1D356"/>